<feature type="transmembrane region" description="Helical" evidence="7">
    <location>
        <begin position="182"/>
        <end position="201"/>
    </location>
</feature>
<gene>
    <name evidence="10" type="ORF">ACFPYJ_29190</name>
</gene>
<feature type="transmembrane region" description="Helical" evidence="7">
    <location>
        <begin position="332"/>
        <end position="351"/>
    </location>
</feature>
<evidence type="ECO:0000256" key="5">
    <source>
        <dbReference type="ARBA" id="ARBA00023049"/>
    </source>
</evidence>
<keyword evidence="7" id="KW-0472">Membrane</keyword>
<feature type="transmembrane region" description="Helical" evidence="7">
    <location>
        <begin position="151"/>
        <end position="170"/>
    </location>
</feature>
<evidence type="ECO:0000313" key="11">
    <source>
        <dbReference type="Proteomes" id="UP001596047"/>
    </source>
</evidence>
<evidence type="ECO:0000259" key="8">
    <source>
        <dbReference type="Pfam" id="PF01435"/>
    </source>
</evidence>
<evidence type="ECO:0000256" key="4">
    <source>
        <dbReference type="ARBA" id="ARBA00022833"/>
    </source>
</evidence>
<dbReference type="Gene3D" id="3.30.2010.10">
    <property type="entry name" value="Metalloproteases ('zincins'), catalytic domain"/>
    <property type="match status" value="1"/>
</dbReference>
<evidence type="ECO:0000313" key="10">
    <source>
        <dbReference type="EMBL" id="MFC5653114.1"/>
    </source>
</evidence>
<comment type="cofactor">
    <cofactor evidence="6">
        <name>Zn(2+)</name>
        <dbReference type="ChEBI" id="CHEBI:29105"/>
    </cofactor>
    <text evidence="6">Binds 1 zinc ion per subunit.</text>
</comment>
<keyword evidence="2" id="KW-0479">Metal-binding</keyword>
<feature type="transmembrane region" description="Helical" evidence="7">
    <location>
        <begin position="292"/>
        <end position="312"/>
    </location>
</feature>
<evidence type="ECO:0000256" key="6">
    <source>
        <dbReference type="RuleBase" id="RU003983"/>
    </source>
</evidence>
<keyword evidence="5 6" id="KW-0482">Metalloprotease</keyword>
<keyword evidence="3 6" id="KW-0378">Hydrolase</keyword>
<comment type="caution">
    <text evidence="10">The sequence shown here is derived from an EMBL/GenBank/DDBJ whole genome shotgun (WGS) entry which is preliminary data.</text>
</comment>
<accession>A0ABW0W7Y5</accession>
<dbReference type="Proteomes" id="UP001596047">
    <property type="component" value="Unassembled WGS sequence"/>
</dbReference>
<dbReference type="CDD" id="cd07343">
    <property type="entry name" value="M48A_Zmpste24p_like"/>
    <property type="match status" value="1"/>
</dbReference>
<keyword evidence="11" id="KW-1185">Reference proteome</keyword>
<sequence>MTLDKRSNMPKYILLLIGYALVMAAYAWYTSPNAVPAAYSGTPADPAAFFTPAQLKDSETLNALSNWIFFMSGPWEWLIYVFLLAGGLARNWRDALERTRLPIYIRFPIFVLLVQAASFLLYLPLRIAGYSLSKAYGISTQPVLGWIRDKLVAFGVGYVTVLAVSAAAFWMISRGGRWWLKLWLISIPFIVFMMYIQPVVIDPLYNHYSRLSDPVLEHRILDLAAKAGISADRVYEVDMSSKTNAMNAYVNGIGSSLRIVLWDTTLKQLTDKEIMMIMAHEMGHYEMHHLEWSAVGAVGSSLMLLAAGGFLYSWMVRRRGAGWGIRSLSDMAALPLILLLIAVFSFVSLPVSNLVSRQAESAADSYGMKLIGSAEGSVSMHQKLAIASLSDVNPPLLVKWLRSSHPSDMERILSAIDFDKGHGKDKAKQDGQ</sequence>
<keyword evidence="7" id="KW-1133">Transmembrane helix</keyword>
<proteinExistence type="inferred from homology"/>
<dbReference type="PANTHER" id="PTHR10120">
    <property type="entry name" value="CAAX PRENYL PROTEASE 1"/>
    <property type="match status" value="1"/>
</dbReference>
<feature type="domain" description="Peptidase M48" evidence="8">
    <location>
        <begin position="214"/>
        <end position="412"/>
    </location>
</feature>
<dbReference type="EMBL" id="JBHSOW010000116">
    <property type="protein sequence ID" value="MFC5653114.1"/>
    <property type="molecule type" value="Genomic_DNA"/>
</dbReference>
<protein>
    <submittedName>
        <fullName evidence="10">M48 family metallopeptidase</fullName>
    </submittedName>
</protein>
<keyword evidence="7" id="KW-0812">Transmembrane</keyword>
<dbReference type="Pfam" id="PF01435">
    <property type="entry name" value="Peptidase_M48"/>
    <property type="match status" value="1"/>
</dbReference>
<feature type="transmembrane region" description="Helical" evidence="7">
    <location>
        <begin position="101"/>
        <end position="123"/>
    </location>
</feature>
<comment type="similarity">
    <text evidence="6">Belongs to the peptidase M48 family.</text>
</comment>
<dbReference type="Pfam" id="PF16491">
    <property type="entry name" value="Peptidase_M48_N"/>
    <property type="match status" value="1"/>
</dbReference>
<feature type="transmembrane region" description="Helical" evidence="7">
    <location>
        <begin position="67"/>
        <end position="89"/>
    </location>
</feature>
<dbReference type="InterPro" id="IPR001915">
    <property type="entry name" value="Peptidase_M48"/>
</dbReference>
<organism evidence="10 11">
    <name type="scientific">Paenibacillus solisilvae</name>
    <dbReference type="NCBI Taxonomy" id="2486751"/>
    <lineage>
        <taxon>Bacteria</taxon>
        <taxon>Bacillati</taxon>
        <taxon>Bacillota</taxon>
        <taxon>Bacilli</taxon>
        <taxon>Bacillales</taxon>
        <taxon>Paenibacillaceae</taxon>
        <taxon>Paenibacillus</taxon>
    </lineage>
</organism>
<evidence type="ECO:0000256" key="2">
    <source>
        <dbReference type="ARBA" id="ARBA00022723"/>
    </source>
</evidence>
<evidence type="ECO:0000259" key="9">
    <source>
        <dbReference type="Pfam" id="PF16491"/>
    </source>
</evidence>
<evidence type="ECO:0000256" key="7">
    <source>
        <dbReference type="SAM" id="Phobius"/>
    </source>
</evidence>
<dbReference type="RefSeq" id="WP_379191770.1">
    <property type="nucleotide sequence ID" value="NZ_JBHSOW010000116.1"/>
</dbReference>
<keyword evidence="4 6" id="KW-0862">Zinc</keyword>
<dbReference type="InterPro" id="IPR032456">
    <property type="entry name" value="Peptidase_M48_N"/>
</dbReference>
<name>A0ABW0W7Y5_9BACL</name>
<evidence type="ECO:0000256" key="1">
    <source>
        <dbReference type="ARBA" id="ARBA00022670"/>
    </source>
</evidence>
<dbReference type="InterPro" id="IPR027057">
    <property type="entry name" value="CAXX_Prtase_1"/>
</dbReference>
<feature type="domain" description="CAAX prenyl protease 1 N-terminal" evidence="9">
    <location>
        <begin position="43"/>
        <end position="206"/>
    </location>
</feature>
<keyword evidence="1 6" id="KW-0645">Protease</keyword>
<feature type="transmembrane region" description="Helical" evidence="7">
    <location>
        <begin position="12"/>
        <end position="29"/>
    </location>
</feature>
<evidence type="ECO:0000256" key="3">
    <source>
        <dbReference type="ARBA" id="ARBA00022801"/>
    </source>
</evidence>
<reference evidence="11" key="1">
    <citation type="journal article" date="2019" name="Int. J. Syst. Evol. Microbiol.">
        <title>The Global Catalogue of Microorganisms (GCM) 10K type strain sequencing project: providing services to taxonomists for standard genome sequencing and annotation.</title>
        <authorList>
            <consortium name="The Broad Institute Genomics Platform"/>
            <consortium name="The Broad Institute Genome Sequencing Center for Infectious Disease"/>
            <person name="Wu L."/>
            <person name="Ma J."/>
        </authorList>
    </citation>
    <scope>NUCLEOTIDE SEQUENCE [LARGE SCALE GENOMIC DNA]</scope>
    <source>
        <strain evidence="11">CGMCC 1.3240</strain>
    </source>
</reference>